<accession>A0A8S4S764</accession>
<dbReference type="Proteomes" id="UP000838756">
    <property type="component" value="Unassembled WGS sequence"/>
</dbReference>
<proteinExistence type="predicted"/>
<dbReference type="EMBL" id="CAKXAJ010025922">
    <property type="protein sequence ID" value="CAH2246025.1"/>
    <property type="molecule type" value="Genomic_DNA"/>
</dbReference>
<name>A0A8S4S764_9NEOP</name>
<reference evidence="1" key="1">
    <citation type="submission" date="2022-03" db="EMBL/GenBank/DDBJ databases">
        <authorList>
            <person name="Lindestad O."/>
        </authorList>
    </citation>
    <scope>NUCLEOTIDE SEQUENCE</scope>
</reference>
<gene>
    <name evidence="1" type="primary">jg13374</name>
    <name evidence="1" type="ORF">PAEG_LOCUS21287</name>
</gene>
<evidence type="ECO:0000313" key="2">
    <source>
        <dbReference type="Proteomes" id="UP000838756"/>
    </source>
</evidence>
<organism evidence="1 2">
    <name type="scientific">Pararge aegeria aegeria</name>
    <dbReference type="NCBI Taxonomy" id="348720"/>
    <lineage>
        <taxon>Eukaryota</taxon>
        <taxon>Metazoa</taxon>
        <taxon>Ecdysozoa</taxon>
        <taxon>Arthropoda</taxon>
        <taxon>Hexapoda</taxon>
        <taxon>Insecta</taxon>
        <taxon>Pterygota</taxon>
        <taxon>Neoptera</taxon>
        <taxon>Endopterygota</taxon>
        <taxon>Lepidoptera</taxon>
        <taxon>Glossata</taxon>
        <taxon>Ditrysia</taxon>
        <taxon>Papilionoidea</taxon>
        <taxon>Nymphalidae</taxon>
        <taxon>Satyrinae</taxon>
        <taxon>Satyrini</taxon>
        <taxon>Parargina</taxon>
        <taxon>Pararge</taxon>
    </lineage>
</organism>
<dbReference type="AlphaFoldDB" id="A0A8S4S764"/>
<evidence type="ECO:0000313" key="1">
    <source>
        <dbReference type="EMBL" id="CAH2246025.1"/>
    </source>
</evidence>
<protein>
    <submittedName>
        <fullName evidence="1">Jg13374 protein</fullName>
    </submittedName>
</protein>
<dbReference type="OrthoDB" id="407509at2759"/>
<sequence>MGRAHSSENDGRWGLKELEWRPRTGKRSVGRPTRWTDDIRRAARSRWRQAAVYCETRYKRSMSSSGLRLFDMMMMMTI</sequence>
<comment type="caution">
    <text evidence="1">The sequence shown here is derived from an EMBL/GenBank/DDBJ whole genome shotgun (WGS) entry which is preliminary data.</text>
</comment>
<keyword evidence="2" id="KW-1185">Reference proteome</keyword>